<evidence type="ECO:0000256" key="3">
    <source>
        <dbReference type="SAM" id="MobiDB-lite"/>
    </source>
</evidence>
<gene>
    <name evidence="4" type="ORF">RHSIM_Rhsim08G0026200</name>
</gene>
<name>A0A834GHC9_RHOSS</name>
<dbReference type="PANTHER" id="PTHR12790">
    <property type="entry name" value="TRANSCRIPTION INITIATION FACTOR IA RRN3"/>
    <property type="match status" value="1"/>
</dbReference>
<sequence>MGVELPAGKAGLTEMEDVNFTDLEVVRFVRDALTSFTMGDRENYEQLIGVIHHTKNLAPDEVALLVTSLKALSGAVSCFDNVHHELLSAIFGMSMWHYSPDVMDALVELIIALAAASGKYIDSCLDMLVRNFMPPYNFLELLKQPRGLAKKDHVLDRVHSALEDISDLIPLAPLRLKRIVCDKMPHSSNKEPMIIIYAENMLRLERSVMGELVGDMMLAAVVDKLIDLDVEIEWEDILQDDSGKGIFEMELEDVEETLDDADQEGEQLPREYSSGRSFRGNASAEKLDSMLVLMFEHLKTCAKDGRLAKVFETLLESFQITVLSAYKSKFSQWKDDEGMSRNLVGSGVMNPEVGTSFLGAVSLPFPAPCRGASLPVLLKNEVTMSAVAYLASYLSRAKFLSVSFVVKMLQRLVGWCWNYCENQDGTINPEAHRVFYSGCQAIMYVLCFRMRSAMDVPRLKSQLFLMPIEAILKHPLNSLKVCLPSIVEEFLRQAKAARLFMVLETFVFNDQLESELSRAFGGMERLDMFFPFDPCLLKKSDRFIRPNFVFWSMVRTTYDDDDDDEEGSSEEDVFEDFTGGSGENVVDDAMAASYEDHDIDLDEFDYSMNKMSITPKNSLKYRFGGELRGGAMQMPSRIRPSMSPESL</sequence>
<feature type="region of interest" description="Disordered" evidence="3">
    <location>
        <begin position="560"/>
        <end position="581"/>
    </location>
</feature>
<dbReference type="EMBL" id="WJXA01000008">
    <property type="protein sequence ID" value="KAF7134250.1"/>
    <property type="molecule type" value="Genomic_DNA"/>
</dbReference>
<dbReference type="PANTHER" id="PTHR12790:SF0">
    <property type="entry name" value="RNA POLYMERASE I-SPECIFIC TRANSCRIPTION INITIATION FACTOR RRN3-RELATED"/>
    <property type="match status" value="1"/>
</dbReference>
<dbReference type="Pfam" id="PF05327">
    <property type="entry name" value="RRN3"/>
    <property type="match status" value="1"/>
</dbReference>
<evidence type="ECO:0008006" key="6">
    <source>
        <dbReference type="Google" id="ProtNLM"/>
    </source>
</evidence>
<evidence type="ECO:0000313" key="4">
    <source>
        <dbReference type="EMBL" id="KAF7134250.1"/>
    </source>
</evidence>
<dbReference type="GO" id="GO:0001042">
    <property type="term" value="F:RNA polymerase I core binding"/>
    <property type="evidence" value="ECO:0007669"/>
    <property type="project" value="TreeGrafter"/>
</dbReference>
<reference evidence="4" key="1">
    <citation type="submission" date="2019-11" db="EMBL/GenBank/DDBJ databases">
        <authorList>
            <person name="Liu Y."/>
            <person name="Hou J."/>
            <person name="Li T.-Q."/>
            <person name="Guan C.-H."/>
            <person name="Wu X."/>
            <person name="Wu H.-Z."/>
            <person name="Ling F."/>
            <person name="Zhang R."/>
            <person name="Shi X.-G."/>
            <person name="Ren J.-P."/>
            <person name="Chen E.-F."/>
            <person name="Sun J.-M."/>
        </authorList>
    </citation>
    <scope>NUCLEOTIDE SEQUENCE</scope>
    <source>
        <strain evidence="4">Adult_tree_wgs_1</strain>
        <tissue evidence="4">Leaves</tissue>
    </source>
</reference>
<evidence type="ECO:0000256" key="2">
    <source>
        <dbReference type="SAM" id="Coils"/>
    </source>
</evidence>
<evidence type="ECO:0000313" key="5">
    <source>
        <dbReference type="Proteomes" id="UP000626092"/>
    </source>
</evidence>
<dbReference type="GO" id="GO:0005634">
    <property type="term" value="C:nucleus"/>
    <property type="evidence" value="ECO:0007669"/>
    <property type="project" value="TreeGrafter"/>
</dbReference>
<dbReference type="GO" id="GO:0006361">
    <property type="term" value="P:transcription initiation at RNA polymerase I promoter"/>
    <property type="evidence" value="ECO:0007669"/>
    <property type="project" value="InterPro"/>
</dbReference>
<dbReference type="InterPro" id="IPR007991">
    <property type="entry name" value="RNA_pol_I_trans_ini_fac_RRN3"/>
</dbReference>
<protein>
    <recommendedName>
        <fullName evidence="6">RNA polymerase I-specific transcription initiation factor RRN3</fullName>
    </recommendedName>
</protein>
<organism evidence="4 5">
    <name type="scientific">Rhododendron simsii</name>
    <name type="common">Sims's rhododendron</name>
    <dbReference type="NCBI Taxonomy" id="118357"/>
    <lineage>
        <taxon>Eukaryota</taxon>
        <taxon>Viridiplantae</taxon>
        <taxon>Streptophyta</taxon>
        <taxon>Embryophyta</taxon>
        <taxon>Tracheophyta</taxon>
        <taxon>Spermatophyta</taxon>
        <taxon>Magnoliopsida</taxon>
        <taxon>eudicotyledons</taxon>
        <taxon>Gunneridae</taxon>
        <taxon>Pentapetalae</taxon>
        <taxon>asterids</taxon>
        <taxon>Ericales</taxon>
        <taxon>Ericaceae</taxon>
        <taxon>Ericoideae</taxon>
        <taxon>Rhodoreae</taxon>
        <taxon>Rhododendron</taxon>
    </lineage>
</organism>
<dbReference type="AlphaFoldDB" id="A0A834GHC9"/>
<feature type="coiled-coil region" evidence="2">
    <location>
        <begin position="244"/>
        <end position="271"/>
    </location>
</feature>
<dbReference type="GO" id="GO:0001181">
    <property type="term" value="F:RNA polymerase I general transcription initiation factor activity"/>
    <property type="evidence" value="ECO:0007669"/>
    <property type="project" value="InterPro"/>
</dbReference>
<keyword evidence="5" id="KW-1185">Reference proteome</keyword>
<comment type="caution">
    <text evidence="4">The sequence shown here is derived from an EMBL/GenBank/DDBJ whole genome shotgun (WGS) entry which is preliminary data.</text>
</comment>
<evidence type="ECO:0000256" key="1">
    <source>
        <dbReference type="ARBA" id="ARBA00010098"/>
    </source>
</evidence>
<dbReference type="Proteomes" id="UP000626092">
    <property type="component" value="Unassembled WGS sequence"/>
</dbReference>
<accession>A0A834GHC9</accession>
<proteinExistence type="inferred from homology"/>
<feature type="compositionally biased region" description="Acidic residues" evidence="3">
    <location>
        <begin position="560"/>
        <end position="575"/>
    </location>
</feature>
<dbReference type="OrthoDB" id="26970at2759"/>
<keyword evidence="2" id="KW-0175">Coiled coil</keyword>
<comment type="similarity">
    <text evidence="1">Belongs to the RRN3 family.</text>
</comment>